<reference evidence="2" key="1">
    <citation type="journal article" date="2013" name="Nat. Genet.">
        <title>The Capsella rubella genome and the genomic consequences of rapid mating system evolution.</title>
        <authorList>
            <person name="Slotte T."/>
            <person name="Hazzouri K.M."/>
            <person name="Agren J.A."/>
            <person name="Koenig D."/>
            <person name="Maumus F."/>
            <person name="Guo Y.L."/>
            <person name="Steige K."/>
            <person name="Platts A.E."/>
            <person name="Escobar J.S."/>
            <person name="Newman L.K."/>
            <person name="Wang W."/>
            <person name="Mandakova T."/>
            <person name="Vello E."/>
            <person name="Smith L.M."/>
            <person name="Henz S.R."/>
            <person name="Steffen J."/>
            <person name="Takuno S."/>
            <person name="Brandvain Y."/>
            <person name="Coop G."/>
            <person name="Andolfatto P."/>
            <person name="Hu T.T."/>
            <person name="Blanchette M."/>
            <person name="Clark R.M."/>
            <person name="Quesneville H."/>
            <person name="Nordborg M."/>
            <person name="Gaut B.S."/>
            <person name="Lysak M.A."/>
            <person name="Jenkins J."/>
            <person name="Grimwood J."/>
            <person name="Chapman J."/>
            <person name="Prochnik S."/>
            <person name="Shu S."/>
            <person name="Rokhsar D."/>
            <person name="Schmutz J."/>
            <person name="Weigel D."/>
            <person name="Wright S.I."/>
        </authorList>
    </citation>
    <scope>NUCLEOTIDE SEQUENCE [LARGE SCALE GENOMIC DNA]</scope>
    <source>
        <strain evidence="2">cv. Monte Gargano</strain>
    </source>
</reference>
<organism evidence="1 2">
    <name type="scientific">Capsella rubella</name>
    <dbReference type="NCBI Taxonomy" id="81985"/>
    <lineage>
        <taxon>Eukaryota</taxon>
        <taxon>Viridiplantae</taxon>
        <taxon>Streptophyta</taxon>
        <taxon>Embryophyta</taxon>
        <taxon>Tracheophyta</taxon>
        <taxon>Spermatophyta</taxon>
        <taxon>Magnoliopsida</taxon>
        <taxon>eudicotyledons</taxon>
        <taxon>Gunneridae</taxon>
        <taxon>Pentapetalae</taxon>
        <taxon>rosids</taxon>
        <taxon>malvids</taxon>
        <taxon>Brassicales</taxon>
        <taxon>Brassicaceae</taxon>
        <taxon>Camelineae</taxon>
        <taxon>Capsella</taxon>
    </lineage>
</organism>
<dbReference type="Proteomes" id="UP000029121">
    <property type="component" value="Unassembled WGS sequence"/>
</dbReference>
<proteinExistence type="predicted"/>
<gene>
    <name evidence="1" type="ORF">CARUB_v10005741mg</name>
</gene>
<keyword evidence="2" id="KW-1185">Reference proteome</keyword>
<name>R0GW13_9BRAS</name>
<dbReference type="EMBL" id="KB870811">
    <property type="protein sequence ID" value="EOA15363.1"/>
    <property type="molecule type" value="Genomic_DNA"/>
</dbReference>
<sequence length="207" mass="22570">MYSNASFTCPALASKSTIQPKCSILGLILYSSLILLKYSKPSFTIPQWLQAYKIPTNVISHGNNPSFESITLKSSIASFPKPLTAKPTINEVQETLFLSTISSKTILASSTLPHLAYKSNRTLLECKFRVKPTLIIYTWTLLPNVKAPILAQADNKLTIVNPSGLIPLESISVYSAKASSGLPFSTKPLITEFQATRSFSGILSNTL</sequence>
<accession>R0GW13</accession>
<protein>
    <submittedName>
        <fullName evidence="1">Uncharacterized protein</fullName>
    </submittedName>
</protein>
<evidence type="ECO:0000313" key="2">
    <source>
        <dbReference type="Proteomes" id="UP000029121"/>
    </source>
</evidence>
<evidence type="ECO:0000313" key="1">
    <source>
        <dbReference type="EMBL" id="EOA15363.1"/>
    </source>
</evidence>
<dbReference type="AlphaFoldDB" id="R0GW13"/>